<dbReference type="AlphaFoldDB" id="A0A1D2JQT9"/>
<proteinExistence type="predicted"/>
<comment type="caution">
    <text evidence="1">The sequence shown here is derived from an EMBL/GenBank/DDBJ whole genome shotgun (WGS) entry which is preliminary data.</text>
</comment>
<reference evidence="1 2" key="1">
    <citation type="submission" date="2016-06" db="EMBL/GenBank/DDBJ databases">
        <authorList>
            <person name="Kjaerup R.B."/>
            <person name="Dalgaard T.S."/>
            <person name="Juul-Madsen H.R."/>
        </authorList>
    </citation>
    <scope>NUCLEOTIDE SEQUENCE [LARGE SCALE GENOMIC DNA]</scope>
    <source>
        <strain evidence="1 2">Pb300</strain>
    </source>
</reference>
<protein>
    <submittedName>
        <fullName evidence="1">Uncharacterized protein</fullName>
    </submittedName>
</protein>
<accession>A0A1D2JQT9</accession>
<evidence type="ECO:0000313" key="2">
    <source>
        <dbReference type="Proteomes" id="UP000242814"/>
    </source>
</evidence>
<organism evidence="1 2">
    <name type="scientific">Paracoccidioides brasiliensis</name>
    <dbReference type="NCBI Taxonomy" id="121759"/>
    <lineage>
        <taxon>Eukaryota</taxon>
        <taxon>Fungi</taxon>
        <taxon>Dikarya</taxon>
        <taxon>Ascomycota</taxon>
        <taxon>Pezizomycotina</taxon>
        <taxon>Eurotiomycetes</taxon>
        <taxon>Eurotiomycetidae</taxon>
        <taxon>Onygenales</taxon>
        <taxon>Ajellomycetaceae</taxon>
        <taxon>Paracoccidioides</taxon>
    </lineage>
</organism>
<evidence type="ECO:0000313" key="1">
    <source>
        <dbReference type="EMBL" id="ODH45464.1"/>
    </source>
</evidence>
<dbReference type="Proteomes" id="UP000242814">
    <property type="component" value="Unassembled WGS sequence"/>
</dbReference>
<gene>
    <name evidence="1" type="ORF">ACO22_00034</name>
</gene>
<name>A0A1D2JQT9_PARBR</name>
<dbReference type="EMBL" id="LZYO01000001">
    <property type="protein sequence ID" value="ODH45464.1"/>
    <property type="molecule type" value="Genomic_DNA"/>
</dbReference>
<sequence length="87" mass="9554">MSSRATTSNLEEGRITPRETSSLIIVGFAPESERPAVCQILWTPLKPAAGEFEKGYCKQQENECRSNSQKLECLTLIDKPLAIEVGG</sequence>